<gene>
    <name evidence="1" type="primary">mciZ</name>
    <name evidence="1" type="ORF">D3P08_08220</name>
</gene>
<sequence>MKQYVAPGNYRLVGKGWEIRRQLRQMTAAAPHGLLLTRFTAELPPIKVMLGGQSIVQTKSVTSEPLPAG</sequence>
<dbReference type="EMBL" id="QXQA01000004">
    <property type="protein sequence ID" value="RIX53416.1"/>
    <property type="molecule type" value="Genomic_DNA"/>
</dbReference>
<reference evidence="1 2" key="1">
    <citation type="submission" date="2018-09" db="EMBL/GenBank/DDBJ databases">
        <title>Paenibacillus aracenensis nov. sp. isolated from a cave in southern Spain.</title>
        <authorList>
            <person name="Jurado V."/>
            <person name="Gutierrez-Patricio S."/>
            <person name="Gonzalez-Pimentel J.L."/>
            <person name="Miller A.Z."/>
            <person name="Laiz L."/>
            <person name="Saiz-Jimenez C."/>
        </authorList>
    </citation>
    <scope>NUCLEOTIDE SEQUENCE [LARGE SCALE GENOMIC DNA]</scope>
    <source>
        <strain evidence="1 2">DSM 22867</strain>
    </source>
</reference>
<dbReference type="Proteomes" id="UP000266482">
    <property type="component" value="Unassembled WGS sequence"/>
</dbReference>
<proteinExistence type="predicted"/>
<dbReference type="InterPro" id="IPR025177">
    <property type="entry name" value="MciZ"/>
</dbReference>
<accession>A0A3A1V0R7</accession>
<name>A0A3A1V0R7_9BACL</name>
<keyword evidence="2" id="KW-1185">Reference proteome</keyword>
<protein>
    <submittedName>
        <fullName evidence="1">Z-ring formation inhibitor MciZ</fullName>
    </submittedName>
</protein>
<organism evidence="1 2">
    <name type="scientific">Paenibacillus nanensis</name>
    <dbReference type="NCBI Taxonomy" id="393251"/>
    <lineage>
        <taxon>Bacteria</taxon>
        <taxon>Bacillati</taxon>
        <taxon>Bacillota</taxon>
        <taxon>Bacilli</taxon>
        <taxon>Bacillales</taxon>
        <taxon>Paenibacillaceae</taxon>
        <taxon>Paenibacillus</taxon>
    </lineage>
</organism>
<dbReference type="OrthoDB" id="2990038at2"/>
<dbReference type="RefSeq" id="WP_119599025.1">
    <property type="nucleotide sequence ID" value="NZ_QXQA01000004.1"/>
</dbReference>
<evidence type="ECO:0000313" key="2">
    <source>
        <dbReference type="Proteomes" id="UP000266482"/>
    </source>
</evidence>
<comment type="caution">
    <text evidence="1">The sequence shown here is derived from an EMBL/GenBank/DDBJ whole genome shotgun (WGS) entry which is preliminary data.</text>
</comment>
<dbReference type="Pfam" id="PF13072">
    <property type="entry name" value="MciZ"/>
    <property type="match status" value="1"/>
</dbReference>
<evidence type="ECO:0000313" key="1">
    <source>
        <dbReference type="EMBL" id="RIX53416.1"/>
    </source>
</evidence>
<dbReference type="AlphaFoldDB" id="A0A3A1V0R7"/>